<organism evidence="11 12">
    <name type="scientific">Marinicrinis sediminis</name>
    <dbReference type="NCBI Taxonomy" id="1652465"/>
    <lineage>
        <taxon>Bacteria</taxon>
        <taxon>Bacillati</taxon>
        <taxon>Bacillota</taxon>
        <taxon>Bacilli</taxon>
        <taxon>Bacillales</taxon>
        <taxon>Paenibacillaceae</taxon>
    </lineage>
</organism>
<keyword evidence="5 10" id="KW-1133">Transmembrane helix</keyword>
<keyword evidence="6 10" id="KW-0443">Lipid metabolism</keyword>
<keyword evidence="2 10" id="KW-0444">Lipid biosynthesis</keyword>
<evidence type="ECO:0000313" key="11">
    <source>
        <dbReference type="EMBL" id="MFD2672879.1"/>
    </source>
</evidence>
<comment type="subcellular location">
    <subcellularLocation>
        <location evidence="10">Cell membrane</location>
        <topology evidence="10">Multi-pass membrane protein</topology>
    </subcellularLocation>
</comment>
<feature type="transmembrane region" description="Helical" evidence="10">
    <location>
        <begin position="48"/>
        <end position="75"/>
    </location>
</feature>
<comment type="subunit">
    <text evidence="10">Probably interacts with PlsX.</text>
</comment>
<evidence type="ECO:0000256" key="7">
    <source>
        <dbReference type="ARBA" id="ARBA00023136"/>
    </source>
</evidence>
<feature type="transmembrane region" description="Helical" evidence="10">
    <location>
        <begin position="6"/>
        <end position="27"/>
    </location>
</feature>
<dbReference type="PANTHER" id="PTHR30309">
    <property type="entry name" value="INNER MEMBRANE PROTEIN YGIH"/>
    <property type="match status" value="1"/>
</dbReference>
<keyword evidence="11" id="KW-0012">Acyltransferase</keyword>
<dbReference type="HAMAP" id="MF_01043">
    <property type="entry name" value="PlsY"/>
    <property type="match status" value="1"/>
</dbReference>
<dbReference type="Proteomes" id="UP001597497">
    <property type="component" value="Unassembled WGS sequence"/>
</dbReference>
<evidence type="ECO:0000256" key="9">
    <source>
        <dbReference type="ARBA" id="ARBA00023264"/>
    </source>
</evidence>
<name>A0ABW5RE77_9BACL</name>
<comment type="pathway">
    <text evidence="10">Lipid metabolism; phospholipid metabolism.</text>
</comment>
<dbReference type="RefSeq" id="WP_379930441.1">
    <property type="nucleotide sequence ID" value="NZ_JBHUMM010000043.1"/>
</dbReference>
<feature type="transmembrane region" description="Helical" evidence="10">
    <location>
        <begin position="156"/>
        <end position="176"/>
    </location>
</feature>
<keyword evidence="4 10" id="KW-0812">Transmembrane</keyword>
<protein>
    <recommendedName>
        <fullName evidence="10">Glycerol-3-phosphate acyltransferase</fullName>
    </recommendedName>
    <alternativeName>
        <fullName evidence="10">Acyl-PO4 G3P acyltransferase</fullName>
    </alternativeName>
    <alternativeName>
        <fullName evidence="10">Acyl-phosphate--glycerol-3-phosphate acyltransferase</fullName>
    </alternativeName>
    <alternativeName>
        <fullName evidence="10">G3P acyltransferase</fullName>
        <shortName evidence="10">GPAT</shortName>
        <ecNumber evidence="10">2.3.1.275</ecNumber>
    </alternativeName>
    <alternativeName>
        <fullName evidence="10">Lysophosphatidic acid synthase</fullName>
        <shortName evidence="10">LPA synthase</shortName>
    </alternativeName>
</protein>
<dbReference type="InterPro" id="IPR003811">
    <property type="entry name" value="G3P_acylTferase_PlsY"/>
</dbReference>
<evidence type="ECO:0000256" key="5">
    <source>
        <dbReference type="ARBA" id="ARBA00022989"/>
    </source>
</evidence>
<dbReference type="Pfam" id="PF02660">
    <property type="entry name" value="G3P_acyltransf"/>
    <property type="match status" value="1"/>
</dbReference>
<keyword evidence="12" id="KW-1185">Reference proteome</keyword>
<keyword evidence="9 10" id="KW-1208">Phospholipid metabolism</keyword>
<dbReference type="EMBL" id="JBHUMM010000043">
    <property type="protein sequence ID" value="MFD2672879.1"/>
    <property type="molecule type" value="Genomic_DNA"/>
</dbReference>
<keyword evidence="3 10" id="KW-0808">Transferase</keyword>
<feature type="transmembrane region" description="Helical" evidence="10">
    <location>
        <begin position="114"/>
        <end position="136"/>
    </location>
</feature>
<comment type="function">
    <text evidence="10">Catalyzes the transfer of an acyl group from acyl-phosphate (acyl-PO(4)) to glycerol-3-phosphate (G3P) to form lysophosphatidic acid (LPA). This enzyme utilizes acyl-phosphate as fatty acyl donor, but not acyl-CoA or acyl-ACP.</text>
</comment>
<proteinExistence type="inferred from homology"/>
<keyword evidence="1 10" id="KW-1003">Cell membrane</keyword>
<sequence length="209" mass="22802">MLLYILPLIAGYLLGSISFSYLIGKWVKGIDIRHHGSGNAGATNTLRVLGVGPAISVLAMDVVKGILAVWISIWAFPEEQWLHALTGLSVILGHNWPVFFGFKGGKGIATTIGVTASLFFFSALYAGIIAILSIVWTRYVSLGSLIFTGLLPLFVFWQHGIHAFFWLTLVIACFAFTRHRSNLVKLVKGQENKLGSKGTKGSKKKTLEP</sequence>
<evidence type="ECO:0000256" key="8">
    <source>
        <dbReference type="ARBA" id="ARBA00023209"/>
    </source>
</evidence>
<evidence type="ECO:0000256" key="10">
    <source>
        <dbReference type="HAMAP-Rule" id="MF_01043"/>
    </source>
</evidence>
<comment type="caution">
    <text evidence="11">The sequence shown here is derived from an EMBL/GenBank/DDBJ whole genome shotgun (WGS) entry which is preliminary data.</text>
</comment>
<dbReference type="NCBIfam" id="TIGR00023">
    <property type="entry name" value="glycerol-3-phosphate 1-O-acyltransferase PlsY"/>
    <property type="match status" value="1"/>
</dbReference>
<evidence type="ECO:0000256" key="1">
    <source>
        <dbReference type="ARBA" id="ARBA00022475"/>
    </source>
</evidence>
<evidence type="ECO:0000256" key="2">
    <source>
        <dbReference type="ARBA" id="ARBA00022516"/>
    </source>
</evidence>
<dbReference type="EC" id="2.3.1.275" evidence="10"/>
<accession>A0ABW5RE77</accession>
<evidence type="ECO:0000256" key="3">
    <source>
        <dbReference type="ARBA" id="ARBA00022679"/>
    </source>
</evidence>
<dbReference type="PANTHER" id="PTHR30309:SF0">
    <property type="entry name" value="GLYCEROL-3-PHOSPHATE ACYLTRANSFERASE-RELATED"/>
    <property type="match status" value="1"/>
</dbReference>
<keyword evidence="7 10" id="KW-0472">Membrane</keyword>
<comment type="similarity">
    <text evidence="10">Belongs to the PlsY family.</text>
</comment>
<feature type="transmembrane region" description="Helical" evidence="10">
    <location>
        <begin position="81"/>
        <end position="102"/>
    </location>
</feature>
<dbReference type="SMART" id="SM01207">
    <property type="entry name" value="G3P_acyltransf"/>
    <property type="match status" value="1"/>
</dbReference>
<comment type="catalytic activity">
    <reaction evidence="10">
        <text>an acyl phosphate + sn-glycerol 3-phosphate = a 1-acyl-sn-glycero-3-phosphate + phosphate</text>
        <dbReference type="Rhea" id="RHEA:34075"/>
        <dbReference type="ChEBI" id="CHEBI:43474"/>
        <dbReference type="ChEBI" id="CHEBI:57597"/>
        <dbReference type="ChEBI" id="CHEBI:57970"/>
        <dbReference type="ChEBI" id="CHEBI:59918"/>
        <dbReference type="EC" id="2.3.1.275"/>
    </reaction>
</comment>
<evidence type="ECO:0000256" key="6">
    <source>
        <dbReference type="ARBA" id="ARBA00023098"/>
    </source>
</evidence>
<evidence type="ECO:0000256" key="4">
    <source>
        <dbReference type="ARBA" id="ARBA00022692"/>
    </source>
</evidence>
<gene>
    <name evidence="10 11" type="primary">plsY</name>
    <name evidence="11" type="ORF">ACFSUC_15020</name>
</gene>
<reference evidence="12" key="1">
    <citation type="journal article" date="2019" name="Int. J. Syst. Evol. Microbiol.">
        <title>The Global Catalogue of Microorganisms (GCM) 10K type strain sequencing project: providing services to taxonomists for standard genome sequencing and annotation.</title>
        <authorList>
            <consortium name="The Broad Institute Genomics Platform"/>
            <consortium name="The Broad Institute Genome Sequencing Center for Infectious Disease"/>
            <person name="Wu L."/>
            <person name="Ma J."/>
        </authorList>
    </citation>
    <scope>NUCLEOTIDE SEQUENCE [LARGE SCALE GENOMIC DNA]</scope>
    <source>
        <strain evidence="12">KCTC 33676</strain>
    </source>
</reference>
<keyword evidence="8 10" id="KW-0594">Phospholipid biosynthesis</keyword>
<dbReference type="GO" id="GO:0004366">
    <property type="term" value="F:glycerol-3-phosphate O-acyltransferase activity"/>
    <property type="evidence" value="ECO:0007669"/>
    <property type="project" value="UniProtKB-EC"/>
</dbReference>
<evidence type="ECO:0000313" key="12">
    <source>
        <dbReference type="Proteomes" id="UP001597497"/>
    </source>
</evidence>